<reference evidence="1 2" key="1">
    <citation type="journal article" date="2019" name="Sci. Rep.">
        <title>Orb-weaving spider Araneus ventricosus genome elucidates the spidroin gene catalogue.</title>
        <authorList>
            <person name="Kono N."/>
            <person name="Nakamura H."/>
            <person name="Ohtoshi R."/>
            <person name="Moran D.A.P."/>
            <person name="Shinohara A."/>
            <person name="Yoshida Y."/>
            <person name="Fujiwara M."/>
            <person name="Mori M."/>
            <person name="Tomita M."/>
            <person name="Arakawa K."/>
        </authorList>
    </citation>
    <scope>NUCLEOTIDE SEQUENCE [LARGE SCALE GENOMIC DNA]</scope>
</reference>
<dbReference type="AlphaFoldDB" id="A0A4Y2HUQ0"/>
<dbReference type="Proteomes" id="UP000499080">
    <property type="component" value="Unassembled WGS sequence"/>
</dbReference>
<comment type="caution">
    <text evidence="1">The sequence shown here is derived from an EMBL/GenBank/DDBJ whole genome shotgun (WGS) entry which is preliminary data.</text>
</comment>
<gene>
    <name evidence="1" type="ORF">AVEN_55429_1</name>
</gene>
<protein>
    <submittedName>
        <fullName evidence="1">Uncharacterized protein</fullName>
    </submittedName>
</protein>
<accession>A0A4Y2HUQ0</accession>
<dbReference type="EMBL" id="BGPR01002172">
    <property type="protein sequence ID" value="GBM69002.1"/>
    <property type="molecule type" value="Genomic_DNA"/>
</dbReference>
<organism evidence="1 2">
    <name type="scientific">Araneus ventricosus</name>
    <name type="common">Orbweaver spider</name>
    <name type="synonym">Epeira ventricosa</name>
    <dbReference type="NCBI Taxonomy" id="182803"/>
    <lineage>
        <taxon>Eukaryota</taxon>
        <taxon>Metazoa</taxon>
        <taxon>Ecdysozoa</taxon>
        <taxon>Arthropoda</taxon>
        <taxon>Chelicerata</taxon>
        <taxon>Arachnida</taxon>
        <taxon>Araneae</taxon>
        <taxon>Araneomorphae</taxon>
        <taxon>Entelegynae</taxon>
        <taxon>Araneoidea</taxon>
        <taxon>Araneidae</taxon>
        <taxon>Araneus</taxon>
    </lineage>
</organism>
<keyword evidence="2" id="KW-1185">Reference proteome</keyword>
<name>A0A4Y2HUQ0_ARAVE</name>
<proteinExistence type="predicted"/>
<sequence length="107" mass="11569">MMRTTLELAPSSPNFSTALARGCLTLDRLNVHQASPMVINLTVGDGGPLSPCAPRKTCIPGENPVPSGTEAEILLQRPFQKEIFYEVAKSNKIINILGMQSKRKCGT</sequence>
<evidence type="ECO:0000313" key="2">
    <source>
        <dbReference type="Proteomes" id="UP000499080"/>
    </source>
</evidence>
<evidence type="ECO:0000313" key="1">
    <source>
        <dbReference type="EMBL" id="GBM69002.1"/>
    </source>
</evidence>